<dbReference type="AlphaFoldDB" id="A0A2M9G1N1"/>
<organism evidence="2 3">
    <name type="scientific">Minwuia thermotolerans</name>
    <dbReference type="NCBI Taxonomy" id="2056226"/>
    <lineage>
        <taxon>Bacteria</taxon>
        <taxon>Pseudomonadati</taxon>
        <taxon>Pseudomonadota</taxon>
        <taxon>Alphaproteobacteria</taxon>
        <taxon>Minwuiales</taxon>
        <taxon>Minwuiaceae</taxon>
        <taxon>Minwuia</taxon>
    </lineage>
</organism>
<proteinExistence type="predicted"/>
<dbReference type="EMBL" id="PHIG01000032">
    <property type="protein sequence ID" value="PJK29615.1"/>
    <property type="molecule type" value="Genomic_DNA"/>
</dbReference>
<dbReference type="OrthoDB" id="8443793at2"/>
<evidence type="ECO:0008006" key="4">
    <source>
        <dbReference type="Google" id="ProtNLM"/>
    </source>
</evidence>
<evidence type="ECO:0000256" key="1">
    <source>
        <dbReference type="SAM" id="MobiDB-lite"/>
    </source>
</evidence>
<dbReference type="Pfam" id="PF02620">
    <property type="entry name" value="YceD"/>
    <property type="match status" value="1"/>
</dbReference>
<dbReference type="Proteomes" id="UP000229498">
    <property type="component" value="Unassembled WGS sequence"/>
</dbReference>
<gene>
    <name evidence="2" type="ORF">CVT23_11205</name>
</gene>
<evidence type="ECO:0000313" key="2">
    <source>
        <dbReference type="EMBL" id="PJK29615.1"/>
    </source>
</evidence>
<dbReference type="InterPro" id="IPR003772">
    <property type="entry name" value="YceD"/>
</dbReference>
<sequence>MSAAPRRGWQPLRTRTSSPGASSSANRNGRRNMSDAPGPPPVSRLLKVDSLGPEGEDFHIEFDAAERERVADAFDVISVEEVVADGHVWPADGGAFVDFRLKGRVTQACVVTLEPVSCDVDERVSLHYTPSTAASADPIVIDITDEDDPPEHMVDGKIDVGAAMTEHLALGLDPYPRRPDAELPEGVGDDVPEGRQRPFEVLAKLKNDKDDNGSGN</sequence>
<evidence type="ECO:0000313" key="3">
    <source>
        <dbReference type="Proteomes" id="UP000229498"/>
    </source>
</evidence>
<feature type="region of interest" description="Disordered" evidence="1">
    <location>
        <begin position="1"/>
        <end position="49"/>
    </location>
</feature>
<comment type="caution">
    <text evidence="2">The sequence shown here is derived from an EMBL/GenBank/DDBJ whole genome shotgun (WGS) entry which is preliminary data.</text>
</comment>
<feature type="compositionally biased region" description="Polar residues" evidence="1">
    <location>
        <begin position="13"/>
        <end position="27"/>
    </location>
</feature>
<feature type="region of interest" description="Disordered" evidence="1">
    <location>
        <begin position="172"/>
        <end position="216"/>
    </location>
</feature>
<feature type="compositionally biased region" description="Basic and acidic residues" evidence="1">
    <location>
        <begin position="192"/>
        <end position="216"/>
    </location>
</feature>
<protein>
    <recommendedName>
        <fullName evidence="4">DUF177 domain-containing protein</fullName>
    </recommendedName>
</protein>
<accession>A0A2M9G1N1</accession>
<name>A0A2M9G1N1_9PROT</name>
<reference evidence="2 3" key="1">
    <citation type="submission" date="2017-11" db="EMBL/GenBank/DDBJ databases">
        <title>Draft genome sequence of Rhizobiales bacterium SY3-13.</title>
        <authorList>
            <person name="Sun C."/>
        </authorList>
    </citation>
    <scope>NUCLEOTIDE SEQUENCE [LARGE SCALE GENOMIC DNA]</scope>
    <source>
        <strain evidence="2 3">SY3-13</strain>
    </source>
</reference>
<keyword evidence="3" id="KW-1185">Reference proteome</keyword>